<reference evidence="2" key="1">
    <citation type="journal article" date="2017" name="Nat. Ecol. Evol.">
        <title>Genome expansion and lineage-specific genetic innovations in the forest pathogenic fungi Armillaria.</title>
        <authorList>
            <person name="Sipos G."/>
            <person name="Prasanna A.N."/>
            <person name="Walter M.C."/>
            <person name="O'Connor E."/>
            <person name="Balint B."/>
            <person name="Krizsan K."/>
            <person name="Kiss B."/>
            <person name="Hess J."/>
            <person name="Varga T."/>
            <person name="Slot J."/>
            <person name="Riley R."/>
            <person name="Boka B."/>
            <person name="Rigling D."/>
            <person name="Barry K."/>
            <person name="Lee J."/>
            <person name="Mihaltcheva S."/>
            <person name="LaButti K."/>
            <person name="Lipzen A."/>
            <person name="Waldron R."/>
            <person name="Moloney N.M."/>
            <person name="Sperisen C."/>
            <person name="Kredics L."/>
            <person name="Vagvoelgyi C."/>
            <person name="Patrignani A."/>
            <person name="Fitzpatrick D."/>
            <person name="Nagy I."/>
            <person name="Doyle S."/>
            <person name="Anderson J.B."/>
            <person name="Grigoriev I.V."/>
            <person name="Gueldener U."/>
            <person name="Muensterkoetter M."/>
            <person name="Nagy L.G."/>
        </authorList>
    </citation>
    <scope>NUCLEOTIDE SEQUENCE [LARGE SCALE GENOMIC DNA]</scope>
    <source>
        <strain evidence="2">Ar21-2</strain>
    </source>
</reference>
<dbReference type="InParanoid" id="A0A2H3D165"/>
<evidence type="ECO:0000313" key="2">
    <source>
        <dbReference type="Proteomes" id="UP000217790"/>
    </source>
</evidence>
<keyword evidence="2" id="KW-1185">Reference proteome</keyword>
<dbReference type="Proteomes" id="UP000217790">
    <property type="component" value="Unassembled WGS sequence"/>
</dbReference>
<accession>A0A2H3D165</accession>
<protein>
    <submittedName>
        <fullName evidence="1">Uncharacterized protein</fullName>
    </submittedName>
</protein>
<gene>
    <name evidence="1" type="ORF">ARMGADRAFT_1090061</name>
</gene>
<dbReference type="EMBL" id="KZ293713">
    <property type="protein sequence ID" value="PBK82757.1"/>
    <property type="molecule type" value="Genomic_DNA"/>
</dbReference>
<organism evidence="1 2">
    <name type="scientific">Armillaria gallica</name>
    <name type="common">Bulbous honey fungus</name>
    <name type="synonym">Armillaria bulbosa</name>
    <dbReference type="NCBI Taxonomy" id="47427"/>
    <lineage>
        <taxon>Eukaryota</taxon>
        <taxon>Fungi</taxon>
        <taxon>Dikarya</taxon>
        <taxon>Basidiomycota</taxon>
        <taxon>Agaricomycotina</taxon>
        <taxon>Agaricomycetes</taxon>
        <taxon>Agaricomycetidae</taxon>
        <taxon>Agaricales</taxon>
        <taxon>Marasmiineae</taxon>
        <taxon>Physalacriaceae</taxon>
        <taxon>Armillaria</taxon>
    </lineage>
</organism>
<dbReference type="AlphaFoldDB" id="A0A2H3D165"/>
<name>A0A2H3D165_ARMGA</name>
<evidence type="ECO:0000313" key="1">
    <source>
        <dbReference type="EMBL" id="PBK82757.1"/>
    </source>
</evidence>
<proteinExistence type="predicted"/>
<dbReference type="OrthoDB" id="2966224at2759"/>
<sequence length="133" mass="15326">MDKNYNSKDAGEALQQYMVDSMKTSTHHLANKTQDGWISKVTVMSIDRERTWRMVEMDKDNQLEEVVFKIQGILVKKDLPPVTEAPSKDNYAFLQQHIQIMGIGGETFKDTANSIMEAQLMFEQHFPDGAWEK</sequence>